<protein>
    <submittedName>
        <fullName evidence="2">Uncharacterized protein LOC108627976 isoform X1</fullName>
    </submittedName>
</protein>
<dbReference type="GeneID" id="108627976"/>
<evidence type="ECO:0000313" key="1">
    <source>
        <dbReference type="Proteomes" id="UP000694925"/>
    </source>
</evidence>
<sequence length="186" mass="22051">MFIKFYESSICILDSFVPFGSLEFSDRIRNRVSIRFDHRTTRRLKYFDTSILYLSSLYPPKNETERALEAQGERFRNNVCEYLRGIQSDVLAYTEELKESFTSMTSELDMETFFIYENMQRIGNQLSTVLSEEHLPETNNLVSNINESVRIIQTFLYNSEPHNISHFPLYIRYIVTHQYSDTFKNG</sequence>
<dbReference type="Proteomes" id="UP000694925">
    <property type="component" value="Unplaced"/>
</dbReference>
<accession>A0AAJ7J665</accession>
<dbReference type="RefSeq" id="XP_017885094.2">
    <property type="nucleotide sequence ID" value="XM_018029605.2"/>
</dbReference>
<dbReference type="KEGG" id="ccal:108627976"/>
<organism evidence="1 2">
    <name type="scientific">Ceratina calcarata</name>
    <dbReference type="NCBI Taxonomy" id="156304"/>
    <lineage>
        <taxon>Eukaryota</taxon>
        <taxon>Metazoa</taxon>
        <taxon>Ecdysozoa</taxon>
        <taxon>Arthropoda</taxon>
        <taxon>Hexapoda</taxon>
        <taxon>Insecta</taxon>
        <taxon>Pterygota</taxon>
        <taxon>Neoptera</taxon>
        <taxon>Endopterygota</taxon>
        <taxon>Hymenoptera</taxon>
        <taxon>Apocrita</taxon>
        <taxon>Aculeata</taxon>
        <taxon>Apoidea</taxon>
        <taxon>Anthophila</taxon>
        <taxon>Apidae</taxon>
        <taxon>Ceratina</taxon>
        <taxon>Zadontomerus</taxon>
    </lineage>
</organism>
<gene>
    <name evidence="2" type="primary">LOC108627976</name>
</gene>
<dbReference type="AlphaFoldDB" id="A0AAJ7J665"/>
<evidence type="ECO:0000313" key="2">
    <source>
        <dbReference type="RefSeq" id="XP_017885094.2"/>
    </source>
</evidence>
<name>A0AAJ7J665_9HYME</name>
<keyword evidence="1" id="KW-1185">Reference proteome</keyword>
<proteinExistence type="predicted"/>
<reference evidence="2" key="1">
    <citation type="submission" date="2025-08" db="UniProtKB">
        <authorList>
            <consortium name="RefSeq"/>
        </authorList>
    </citation>
    <scope>IDENTIFICATION</scope>
    <source>
        <tissue evidence="2">Whole body</tissue>
    </source>
</reference>